<dbReference type="GO" id="GO:0008033">
    <property type="term" value="P:tRNA processing"/>
    <property type="evidence" value="ECO:0007669"/>
    <property type="project" value="UniProtKB-KW"/>
</dbReference>
<dbReference type="InterPro" id="IPR011063">
    <property type="entry name" value="TilS/TtcA_N"/>
</dbReference>
<reference evidence="8 9" key="1">
    <citation type="journal article" date="2019" name="Environ. Microbiol.">
        <title>An active ?-lactamase is a part of an orchestrated cell wall stress resistance network of Bacillus subtilis and related rhizosphere species.</title>
        <authorList>
            <person name="Bucher T."/>
            <person name="Keren-Paz A."/>
            <person name="Hausser J."/>
            <person name="Olender T."/>
            <person name="Cytryn E."/>
            <person name="Kolodkin-Gal I."/>
        </authorList>
    </citation>
    <scope>NUCLEOTIDE SEQUENCE [LARGE SCALE GENOMIC DNA]</scope>
    <source>
        <strain evidence="8 9">I32</strain>
    </source>
</reference>
<proteinExistence type="inferred from homology"/>
<dbReference type="InterPro" id="IPR012094">
    <property type="entry name" value="tRNA_Ile_lys_synt"/>
</dbReference>
<dbReference type="GO" id="GO:0032267">
    <property type="term" value="F:tRNA(Ile)-lysidine synthase activity"/>
    <property type="evidence" value="ECO:0007669"/>
    <property type="project" value="UniProtKB-EC"/>
</dbReference>
<dbReference type="GO" id="GO:0005524">
    <property type="term" value="F:ATP binding"/>
    <property type="evidence" value="ECO:0007669"/>
    <property type="project" value="UniProtKB-KW"/>
</dbReference>
<dbReference type="InterPro" id="IPR012795">
    <property type="entry name" value="tRNA_Ile_lys_synt_N"/>
</dbReference>
<dbReference type="HAMAP" id="MF_01161">
    <property type="entry name" value="tRNA_Ile_lys_synt"/>
    <property type="match status" value="1"/>
</dbReference>
<dbReference type="Pfam" id="PF01171">
    <property type="entry name" value="ATP_bind_3"/>
    <property type="match status" value="1"/>
</dbReference>
<evidence type="ECO:0000313" key="8">
    <source>
        <dbReference type="EMBL" id="TKJ02768.1"/>
    </source>
</evidence>
<feature type="domain" description="tRNA(Ile)-lysidine/2-thiocytidine synthase N-terminal" evidence="7">
    <location>
        <begin position="25"/>
        <end position="208"/>
    </location>
</feature>
<comment type="catalytic activity">
    <reaction evidence="6">
        <text>cytidine(34) in tRNA(Ile2) + L-lysine + ATP = lysidine(34) in tRNA(Ile2) + AMP + diphosphate + H(+)</text>
        <dbReference type="Rhea" id="RHEA:43744"/>
        <dbReference type="Rhea" id="RHEA-COMP:10625"/>
        <dbReference type="Rhea" id="RHEA-COMP:10670"/>
        <dbReference type="ChEBI" id="CHEBI:15378"/>
        <dbReference type="ChEBI" id="CHEBI:30616"/>
        <dbReference type="ChEBI" id="CHEBI:32551"/>
        <dbReference type="ChEBI" id="CHEBI:33019"/>
        <dbReference type="ChEBI" id="CHEBI:82748"/>
        <dbReference type="ChEBI" id="CHEBI:83665"/>
        <dbReference type="ChEBI" id="CHEBI:456215"/>
        <dbReference type="EC" id="6.3.4.19"/>
    </reaction>
</comment>
<evidence type="ECO:0000256" key="1">
    <source>
        <dbReference type="ARBA" id="ARBA00013267"/>
    </source>
</evidence>
<comment type="caution">
    <text evidence="8">The sequence shown here is derived from an EMBL/GenBank/DDBJ whole genome shotgun (WGS) entry which is preliminary data.</text>
</comment>
<evidence type="ECO:0000256" key="4">
    <source>
        <dbReference type="ARBA" id="ARBA00022741"/>
    </source>
</evidence>
<evidence type="ECO:0000313" key="9">
    <source>
        <dbReference type="Proteomes" id="UP000308444"/>
    </source>
</evidence>
<accession>A0A9X9A9J7</accession>
<dbReference type="EC" id="6.3.4.19" evidence="1"/>
<keyword evidence="2" id="KW-0436">Ligase</keyword>
<keyword evidence="4" id="KW-0547">Nucleotide-binding</keyword>
<dbReference type="AlphaFoldDB" id="A0A9X9A9J7"/>
<evidence type="ECO:0000256" key="5">
    <source>
        <dbReference type="ARBA" id="ARBA00022840"/>
    </source>
</evidence>
<dbReference type="InterPro" id="IPR014729">
    <property type="entry name" value="Rossmann-like_a/b/a_fold"/>
</dbReference>
<dbReference type="Proteomes" id="UP000308444">
    <property type="component" value="Unassembled WGS sequence"/>
</dbReference>
<dbReference type="PANTHER" id="PTHR43033">
    <property type="entry name" value="TRNA(ILE)-LYSIDINE SYNTHASE-RELATED"/>
    <property type="match status" value="1"/>
</dbReference>
<feature type="non-terminal residue" evidence="8">
    <location>
        <position position="249"/>
    </location>
</feature>
<evidence type="ECO:0000256" key="2">
    <source>
        <dbReference type="ARBA" id="ARBA00022598"/>
    </source>
</evidence>
<keyword evidence="3" id="KW-0819">tRNA processing</keyword>
<evidence type="ECO:0000259" key="7">
    <source>
        <dbReference type="Pfam" id="PF01171"/>
    </source>
</evidence>
<name>A0A9X9A9J7_BACCE</name>
<dbReference type="SUPFAM" id="SSF52402">
    <property type="entry name" value="Adenine nucleotide alpha hydrolases-like"/>
    <property type="match status" value="1"/>
</dbReference>
<dbReference type="EMBL" id="SZOH01000994">
    <property type="protein sequence ID" value="TKJ02768.1"/>
    <property type="molecule type" value="Genomic_DNA"/>
</dbReference>
<organism evidence="8 9">
    <name type="scientific">Bacillus cereus</name>
    <dbReference type="NCBI Taxonomy" id="1396"/>
    <lineage>
        <taxon>Bacteria</taxon>
        <taxon>Bacillati</taxon>
        <taxon>Bacillota</taxon>
        <taxon>Bacilli</taxon>
        <taxon>Bacillales</taxon>
        <taxon>Bacillaceae</taxon>
        <taxon>Bacillus</taxon>
        <taxon>Bacillus cereus group</taxon>
    </lineage>
</organism>
<dbReference type="PANTHER" id="PTHR43033:SF1">
    <property type="entry name" value="TRNA(ILE)-LYSIDINE SYNTHASE-RELATED"/>
    <property type="match status" value="1"/>
</dbReference>
<gene>
    <name evidence="8" type="primary">tilS</name>
    <name evidence="8" type="ORF">FC695_15745</name>
</gene>
<dbReference type="Gene3D" id="3.40.50.620">
    <property type="entry name" value="HUPs"/>
    <property type="match status" value="1"/>
</dbReference>
<dbReference type="CDD" id="cd01992">
    <property type="entry name" value="TilS_N"/>
    <property type="match status" value="1"/>
</dbReference>
<dbReference type="NCBIfam" id="TIGR02432">
    <property type="entry name" value="lysidine_TilS_N"/>
    <property type="match status" value="1"/>
</dbReference>
<protein>
    <recommendedName>
        <fullName evidence="1">tRNA(Ile)-lysidine synthetase</fullName>
        <ecNumber evidence="1">6.3.4.19</ecNumber>
    </recommendedName>
</protein>
<keyword evidence="5" id="KW-0067">ATP-binding</keyword>
<sequence>MKDTFVEKVDDFVKQHDVLKNDSTIVVGVSGGPDSLALLYYLLEKRAEKQLEIVVAHVDHMFRGDESHEDLRFVQGLCEELGIICETIRINVSQYQQQYGMNAQVAARECRYAFLERIMKKYDARYVALGHHGDDQVETILMRLVRGSTPKGYAGIAVKRPFHNGYLIRPLLGVTKEEIVDYCNKLNLMPRIDPSNKKEVYTRNRLRKYVLPHLKEENPQVHEKFQKFSVQMQEDEAYLQELAFEKMNK</sequence>
<evidence type="ECO:0000256" key="3">
    <source>
        <dbReference type="ARBA" id="ARBA00022694"/>
    </source>
</evidence>
<evidence type="ECO:0000256" key="6">
    <source>
        <dbReference type="ARBA" id="ARBA00048539"/>
    </source>
</evidence>